<proteinExistence type="predicted"/>
<reference evidence="2" key="1">
    <citation type="submission" date="2022-10" db="EMBL/GenBank/DDBJ databases">
        <title>Tapping the CABI collections for fungal endophytes: first genome assemblies for Collariella, Neodidymelliopsis, Ascochyta clinopodiicola, Didymella pomorum, Didymosphaeria variabile, Neocosmospora piperis and Neocucurbitaria cava.</title>
        <authorList>
            <person name="Hill R."/>
        </authorList>
    </citation>
    <scope>NUCLEOTIDE SEQUENCE</scope>
    <source>
        <strain evidence="2">IMI 356814</strain>
    </source>
</reference>
<feature type="compositionally biased region" description="Low complexity" evidence="1">
    <location>
        <begin position="364"/>
        <end position="381"/>
    </location>
</feature>
<accession>A0A9W8YGE2</accession>
<dbReference type="EMBL" id="JAPEUY010000001">
    <property type="protein sequence ID" value="KAJ4377251.1"/>
    <property type="molecule type" value="Genomic_DNA"/>
</dbReference>
<dbReference type="AlphaFoldDB" id="A0A9W8YGE2"/>
<feature type="compositionally biased region" description="Low complexity" evidence="1">
    <location>
        <begin position="455"/>
        <end position="465"/>
    </location>
</feature>
<evidence type="ECO:0000313" key="2">
    <source>
        <dbReference type="EMBL" id="KAJ4377251.1"/>
    </source>
</evidence>
<feature type="compositionally biased region" description="Basic and acidic residues" evidence="1">
    <location>
        <begin position="277"/>
        <end position="308"/>
    </location>
</feature>
<comment type="caution">
    <text evidence="2">The sequence shown here is derived from an EMBL/GenBank/DDBJ whole genome shotgun (WGS) entry which is preliminary data.</text>
</comment>
<feature type="region of interest" description="Disordered" evidence="1">
    <location>
        <begin position="272"/>
        <end position="308"/>
    </location>
</feature>
<feature type="compositionally biased region" description="Polar residues" evidence="1">
    <location>
        <begin position="415"/>
        <end position="446"/>
    </location>
</feature>
<organism evidence="2 3">
    <name type="scientific">Neocucurbitaria cava</name>
    <dbReference type="NCBI Taxonomy" id="798079"/>
    <lineage>
        <taxon>Eukaryota</taxon>
        <taxon>Fungi</taxon>
        <taxon>Dikarya</taxon>
        <taxon>Ascomycota</taxon>
        <taxon>Pezizomycotina</taxon>
        <taxon>Dothideomycetes</taxon>
        <taxon>Pleosporomycetidae</taxon>
        <taxon>Pleosporales</taxon>
        <taxon>Pleosporineae</taxon>
        <taxon>Cucurbitariaceae</taxon>
        <taxon>Neocucurbitaria</taxon>
    </lineage>
</organism>
<dbReference type="Proteomes" id="UP001140560">
    <property type="component" value="Unassembled WGS sequence"/>
</dbReference>
<feature type="compositionally biased region" description="Basic and acidic residues" evidence="1">
    <location>
        <begin position="558"/>
        <end position="576"/>
    </location>
</feature>
<evidence type="ECO:0000313" key="3">
    <source>
        <dbReference type="Proteomes" id="UP001140560"/>
    </source>
</evidence>
<feature type="compositionally biased region" description="Polar residues" evidence="1">
    <location>
        <begin position="510"/>
        <end position="524"/>
    </location>
</feature>
<gene>
    <name evidence="2" type="ORF">N0V83_000074</name>
</gene>
<evidence type="ECO:0000256" key="1">
    <source>
        <dbReference type="SAM" id="MobiDB-lite"/>
    </source>
</evidence>
<sequence>MSWLYRPTNDLCQQFMQQPNAHVCRLPTNFDFFFTLPFDKSLLDNMNPYELHCFYVFLYEILIDVAKTMGRPGVDNIFYIQTIISERLSEIKRLKPVHMKDWMEDYGTPVFDDEDEKLVAFQQEAESTRFVGDTNLTGSIPFHPESFNESKPYIGWHNYENQNFQVWRGGKLELVCMYGGIFRDFEEWRREESNLTKRQLELLQKGDVKILNWTYGRFIYEGRPIEGLDNARKNPFHEDFKLGWQAAVRSCYTPMAIEARRKQTELRIASEPAYRVLRPDNDESTRTSEATNDPRNRESLERQDDKPINETAQLLKDLYVTLVKVGVDKEEARQTVARAALFNLPNIAGRTTTAPSAREYTPKSSQDIATSCSCSSSQTTIEVDRPSRTQVTERAPYPATAPQPTPQRTGVESPIEQQRASRQRATSKQVPQQRKPTDVKQSSHLTSLHEPRKAPSSPSPTSTKTLAPGRRSQSHVSRHTIPLRPSRFTSVPAPRFTDSSRVEPIATRGASASTQLPIRTQTAGRETGTDEDADGGEKRSASPNGKKRVYQAYATSSSDREGSLRSEDEDWRDVYA</sequence>
<name>A0A9W8YGE2_9PLEO</name>
<feature type="region of interest" description="Disordered" evidence="1">
    <location>
        <begin position="353"/>
        <end position="576"/>
    </location>
</feature>
<protein>
    <submittedName>
        <fullName evidence="2">Uncharacterized protein</fullName>
    </submittedName>
</protein>
<keyword evidence="3" id="KW-1185">Reference proteome</keyword>